<dbReference type="OrthoDB" id="4038311at2"/>
<comment type="caution">
    <text evidence="1">The sequence shown here is derived from an EMBL/GenBank/DDBJ whole genome shotgun (WGS) entry which is preliminary data.</text>
</comment>
<sequence length="338" mass="36974">MGYAPDGYGQVSVGIYNCLPPDRQVGYNAPEEIYLKRAPKVEFFRAGPTFRASFDYSVTKSQIEAEFPLSEAYKKFGIDDSQVARVHENWTEWAIGTPERLKTAACWAAPYGPVALMSVANAESGHFAGKRVAVAPFICGSTPFEGVQNKSYVDEASISVTDSTTEGWEFGLAAEAGMEKDGTSVKQTASFRWSKSTTHTTEVRKSHTESTTIPGREGQWTKLDMRACAGVYSGWLRYLSGGEYGLYPMRAPVQAPGFPNPVAEHQLHAPADTYSDAEATLLRDYHQAEDDYAKALQDTITAGPSDSDRGIFDGVNLHLMNADAERRRLQAAIDALGI</sequence>
<dbReference type="Proteomes" id="UP000034838">
    <property type="component" value="Unassembled WGS sequence"/>
</dbReference>
<keyword evidence="2" id="KW-1185">Reference proteome</keyword>
<dbReference type="RefSeq" id="WP_046419121.1">
    <property type="nucleotide sequence ID" value="NZ_LBDA02000096.1"/>
</dbReference>
<evidence type="ECO:0000313" key="1">
    <source>
        <dbReference type="EMBL" id="OIK23579.1"/>
    </source>
</evidence>
<protein>
    <submittedName>
        <fullName evidence="1">Uncharacterized protein</fullName>
    </submittedName>
</protein>
<organism evidence="1 2">
    <name type="scientific">Streptomyces malaysiense</name>
    <dbReference type="NCBI Taxonomy" id="1428626"/>
    <lineage>
        <taxon>Bacteria</taxon>
        <taxon>Bacillati</taxon>
        <taxon>Actinomycetota</taxon>
        <taxon>Actinomycetes</taxon>
        <taxon>Kitasatosporales</taxon>
        <taxon>Streptomycetaceae</taxon>
        <taxon>Streptomyces</taxon>
    </lineage>
</organism>
<name>A0A1J4PRQ4_9ACTN</name>
<dbReference type="EMBL" id="LBDA02000096">
    <property type="protein sequence ID" value="OIK23579.1"/>
    <property type="molecule type" value="Genomic_DNA"/>
</dbReference>
<accession>A0A1J4PRQ4</accession>
<proteinExistence type="predicted"/>
<dbReference type="AlphaFoldDB" id="A0A1J4PRQ4"/>
<evidence type="ECO:0000313" key="2">
    <source>
        <dbReference type="Proteomes" id="UP000034838"/>
    </source>
</evidence>
<reference evidence="1" key="1">
    <citation type="submission" date="2016-10" db="EMBL/GenBank/DDBJ databases">
        <title>Genome sequence of Streptomyces malaysiense MUSC 136.</title>
        <authorList>
            <person name="Lee L.-H."/>
            <person name="Ser H.-L."/>
        </authorList>
    </citation>
    <scope>NUCLEOTIDE SEQUENCE [LARGE SCALE GENOMIC DNA]</scope>
    <source>
        <strain evidence="1">MUSC 136</strain>
    </source>
</reference>
<gene>
    <name evidence="1" type="ORF">VT52_031870</name>
</gene>